<dbReference type="OMA" id="VPMCLKT"/>
<reference evidence="1 2" key="2">
    <citation type="submission" date="2018-11" db="EMBL/GenBank/DDBJ databases">
        <authorList>
            <consortium name="Pathogen Informatics"/>
        </authorList>
    </citation>
    <scope>NUCLEOTIDE SEQUENCE [LARGE SCALE GENOMIC DNA]</scope>
</reference>
<evidence type="ECO:0000313" key="2">
    <source>
        <dbReference type="Proteomes" id="UP000276776"/>
    </source>
</evidence>
<dbReference type="EMBL" id="UYYF01004447">
    <property type="protein sequence ID" value="VDN04206.1"/>
    <property type="molecule type" value="Genomic_DNA"/>
</dbReference>
<evidence type="ECO:0000313" key="3">
    <source>
        <dbReference type="WBParaSite" id="TCLT_0000682201-mRNA-1"/>
    </source>
</evidence>
<organism evidence="3">
    <name type="scientific">Thelazia callipaeda</name>
    <name type="common">Oriental eyeworm</name>
    <name type="synonym">Parasitic nematode</name>
    <dbReference type="NCBI Taxonomy" id="103827"/>
    <lineage>
        <taxon>Eukaryota</taxon>
        <taxon>Metazoa</taxon>
        <taxon>Ecdysozoa</taxon>
        <taxon>Nematoda</taxon>
        <taxon>Chromadorea</taxon>
        <taxon>Rhabditida</taxon>
        <taxon>Spirurina</taxon>
        <taxon>Spiruromorpha</taxon>
        <taxon>Thelazioidea</taxon>
        <taxon>Thelaziidae</taxon>
        <taxon>Thelazia</taxon>
    </lineage>
</organism>
<evidence type="ECO:0000313" key="1">
    <source>
        <dbReference type="EMBL" id="VDN04206.1"/>
    </source>
</evidence>
<dbReference type="WBParaSite" id="TCLT_0000682201-mRNA-1">
    <property type="protein sequence ID" value="TCLT_0000682201-mRNA-1"/>
    <property type="gene ID" value="TCLT_0000682201"/>
</dbReference>
<dbReference type="OrthoDB" id="5868594at2759"/>
<keyword evidence="2" id="KW-1185">Reference proteome</keyword>
<name>A0A0N5D1T3_THECL</name>
<protein>
    <submittedName>
        <fullName evidence="3">Amiloride-sensitive sodium channel</fullName>
    </submittedName>
</protein>
<sequence>MNDQKIMSNMAQLLLENLPVRDNEIYEYKQGEEPPYCLYDDSTLAARLPGINRCVLLVDASALNRFYVGPFSVSDFDQLSQSVERVNKSFADVVTQIFPKICPLAKCVHYISPLEFFFYCCCDKLFLTCAYTSSPELLSFTSMNAKSWVDDYSFLSHQGHFVEHYASGSTLFNGRPWIYRKFVYSKPTYDETSRKLISGMKNVRLNLCAFGNFSVIIGKRKEQDFPVSIVDRGTVMEPHEFCYYKVSIEFQNSDRDPPYRQLRIWKCFLKMFIPTQDPFCRPYIPIVFNFIQCSCLSNPKFPEQCDLDFANFVDTNGHSIKFPKCYKTIGNFPELARNVAYFGSFGSSEYMYEGVTHHPLCYDMLQINEFENGIEHRSGAFDEIVDYLYSANKFDGNLRRFMSVTEKVANIEKTITRYIFICFQEVDKDPCNGHNVIHQKLLPEVIWEESSKRDLEKTSRCHSTNRTKLINCVGRQGCFDFHNVNNLRMNGCIDQIDKIITVNPQFRMLHMCKREFWRFSKQTIRCFAVINDSGSNLTLTEGVLCCCKSTCMAFDEGSHMQKENGYFPFPM</sequence>
<reference evidence="3" key="1">
    <citation type="submission" date="2017-02" db="UniProtKB">
        <authorList>
            <consortium name="WormBaseParasite"/>
        </authorList>
    </citation>
    <scope>IDENTIFICATION</scope>
</reference>
<gene>
    <name evidence="1" type="ORF">TCLT_LOCUS6811</name>
</gene>
<accession>A0A0N5D1T3</accession>
<proteinExistence type="predicted"/>
<dbReference type="AlphaFoldDB" id="A0A0N5D1T3"/>
<dbReference type="Proteomes" id="UP000276776">
    <property type="component" value="Unassembled WGS sequence"/>
</dbReference>